<comment type="caution">
    <text evidence="2">The sequence shown here is derived from an EMBL/GenBank/DDBJ whole genome shotgun (WGS) entry which is preliminary data.</text>
</comment>
<feature type="coiled-coil region" evidence="1">
    <location>
        <begin position="74"/>
        <end position="108"/>
    </location>
</feature>
<sequence>MNGKTYTIKELSQITGYSKNTIRGYIKSTKIRANLVEGRYQVDQAEAERVFRVGKKTGSVEDTKNGSQNDTSLVTELRDRIHQLESDKAFLQKQILDLQETIKMLTIRKLPGYQEDTRGVLTRVKEWFVGKEKA</sequence>
<dbReference type="EMBL" id="MWBQ01000016">
    <property type="protein sequence ID" value="OQA61585.1"/>
    <property type="molecule type" value="Genomic_DNA"/>
</dbReference>
<evidence type="ECO:0008006" key="3">
    <source>
        <dbReference type="Google" id="ProtNLM"/>
    </source>
</evidence>
<accession>A0A1V5T493</accession>
<dbReference type="Proteomes" id="UP000485569">
    <property type="component" value="Unassembled WGS sequence"/>
</dbReference>
<keyword evidence="1" id="KW-0175">Coiled coil</keyword>
<proteinExistence type="predicted"/>
<evidence type="ECO:0000256" key="1">
    <source>
        <dbReference type="SAM" id="Coils"/>
    </source>
</evidence>
<dbReference type="SUPFAM" id="SSF46955">
    <property type="entry name" value="Putative DNA-binding domain"/>
    <property type="match status" value="1"/>
</dbReference>
<dbReference type="InterPro" id="IPR009061">
    <property type="entry name" value="DNA-bd_dom_put_sf"/>
</dbReference>
<reference evidence="2" key="1">
    <citation type="submission" date="2017-02" db="EMBL/GenBank/DDBJ databases">
        <title>Delving into the versatile metabolic prowess of the omnipresent phylum Bacteroidetes.</title>
        <authorList>
            <person name="Nobu M.K."/>
            <person name="Mei R."/>
            <person name="Narihiro T."/>
            <person name="Kuroda K."/>
            <person name="Liu W.-T."/>
        </authorList>
    </citation>
    <scope>NUCLEOTIDE SEQUENCE</scope>
    <source>
        <strain evidence="2">ADurb.Bin276</strain>
    </source>
</reference>
<gene>
    <name evidence="2" type="ORF">BWY41_00068</name>
</gene>
<evidence type="ECO:0000313" key="2">
    <source>
        <dbReference type="EMBL" id="OQA61585.1"/>
    </source>
</evidence>
<name>A0A1V5T493_9BACT</name>
<dbReference type="AlphaFoldDB" id="A0A1V5T493"/>
<organism evidence="2">
    <name type="scientific">Candidatus Atribacter allofermentans</name>
    <dbReference type="NCBI Taxonomy" id="1852833"/>
    <lineage>
        <taxon>Bacteria</taxon>
        <taxon>Pseudomonadati</taxon>
        <taxon>Atribacterota</taxon>
        <taxon>Atribacteria</taxon>
        <taxon>Atribacterales</taxon>
        <taxon>Atribacteraceae</taxon>
        <taxon>Atribacter</taxon>
    </lineage>
</organism>
<protein>
    <recommendedName>
        <fullName evidence="3">Helix-turn-helix domain protein</fullName>
    </recommendedName>
</protein>